<feature type="disulfide bond" evidence="9">
    <location>
        <begin position="1015"/>
        <end position="1025"/>
    </location>
</feature>
<keyword evidence="2" id="KW-0645">Protease</keyword>
<dbReference type="PROSITE" id="PS01186">
    <property type="entry name" value="EGF_2"/>
    <property type="match status" value="1"/>
</dbReference>
<evidence type="ECO:0000256" key="11">
    <source>
        <dbReference type="SAM" id="Phobius"/>
    </source>
</evidence>
<dbReference type="PRINTS" id="PR00782">
    <property type="entry name" value="LSHMANOLYSIN"/>
</dbReference>
<accession>A0A507CSY9</accession>
<feature type="region of interest" description="Disordered" evidence="10">
    <location>
        <begin position="21"/>
        <end position="49"/>
    </location>
</feature>
<protein>
    <recommendedName>
        <fullName evidence="12">EGF-like domain-containing protein</fullName>
    </recommendedName>
</protein>
<sequence length="1236" mass="133645">MYRGREAPMEWERPSASTISWLNDASNPVNPTSSHSIKSSSDNAANGDPGRLSTTVFKFGATNTDINTNTSSSATADHALEEASKNIVLARPRKKPVPTQHHRRPNCRRDGNNNNMTRALSALGVHDESDEEEDEHLCRGTKRLRSSDDPKPDDSTYAHDDEWDDHGIGRSRRSVKWDMKKLFMLAQVLKQWVWLAFGCSIMGFVLYGIIKLGLWTMHDFGLKSQEHSTELSHRISECIKQYQANHCGTASQAPLLGEKCLEFETCMHQDPREVRQLHIVAETLAHFLNHFIEPLSYKTIGVIVVLLFCILVALQVVSLCASRFAPTHPQQQAPPMPSTYQQPVYTSPPPQPVFAPAYQIQQQPHSHYAIMTFPSPHSPTPTNFPQFGGKASLEFRPRQFSGSSAGSGIGGIVGAVDVSVWEACRECHHDNHLGAHSYDFGASRTETIIRSRRIEKRDIPQNPLRIHLDYRYLWNDLFNTSSTITNGTEATWGNLTEAQGNITAKLDIVKSWFGNVLNVTAPVAGNLTIDRSWCTSALDGTTLCNATNTSYIERCGVVTIPDDHLSDFKYCTGDASNCTIISGGPGVTADIIIYISSRDSSICVNPTALIHGSHCRMNQFDRPITASLNLCPAFWALLNNTAQGDGWKTSEAVSALIHETTHILAFSTSLFPFYRTQRLIPRTPRDAVTGLPPALNGSFVAANNTIMTVRVRNATVTMIVLPQMMAKARAHFGCMTLNGVELENQGKAISSHLEKRIYGPDYMTDSSVAGVESDYNDFTLAAFEDSGWYTVSYDYAINSLFGFHKGCSFATSPCLSPSNTSSLASVVPIDAGTFCNSSDAILPTCMPGRMAKGVCGLSVDLNGVVPPNMRWFEGLVAPDFVNSTGGIIELMDYCPTYIPTGEFAVNASNSDCRNIFNVADTDAFESFDKSSRCILSSISITNQNATTLDFYKPICYPIICSADITTGLVTYLINLGNISIPCGIGNATIVAPEGLYGNVSCPPIQEVCPSVQQQCPAMCSGHGSCLGPQAPQTCVCKPGWSGIQCDEPSWDFTGIQYPPILITPVLASPIPGVTIELASPKPLFASTTAKTTSRAALFESSNPSPAHLPASLTTTQPTHPTEMAGLETGSAVGSPTLLQLSTTQVTSTPAAVAQDPRVGIVFASPGGDAVLNATSPSPSPTPVTILSTNSEIATRTDVNVDAAATEGAGTIKSMINPATITSRASLARLRQRDVGA</sequence>
<dbReference type="GO" id="GO:0031965">
    <property type="term" value="C:nuclear membrane"/>
    <property type="evidence" value="ECO:0007669"/>
    <property type="project" value="InterPro"/>
</dbReference>
<keyword evidence="9" id="KW-1015">Disulfide bond</keyword>
<feature type="transmembrane region" description="Helical" evidence="11">
    <location>
        <begin position="300"/>
        <end position="325"/>
    </location>
</feature>
<name>A0A507CSY9_9FUNG</name>
<evidence type="ECO:0000256" key="2">
    <source>
        <dbReference type="ARBA" id="ARBA00022670"/>
    </source>
</evidence>
<evidence type="ECO:0000256" key="1">
    <source>
        <dbReference type="ARBA" id="ARBA00005860"/>
    </source>
</evidence>
<dbReference type="GO" id="GO:0055088">
    <property type="term" value="P:lipid homeostasis"/>
    <property type="evidence" value="ECO:0007669"/>
    <property type="project" value="InterPro"/>
</dbReference>
<keyword evidence="9" id="KW-0245">EGF-like domain</keyword>
<feature type="binding site" evidence="8">
    <location>
        <position position="752"/>
    </location>
    <ligand>
        <name>Zn(2+)</name>
        <dbReference type="ChEBI" id="CHEBI:29105"/>
        <note>catalytic</note>
    </ligand>
</feature>
<feature type="transmembrane region" description="Helical" evidence="11">
    <location>
        <begin position="192"/>
        <end position="214"/>
    </location>
</feature>
<evidence type="ECO:0000256" key="6">
    <source>
        <dbReference type="ARBA" id="ARBA00023049"/>
    </source>
</evidence>
<feature type="active site" evidence="7">
    <location>
        <position position="659"/>
    </location>
</feature>
<evidence type="ECO:0000259" key="12">
    <source>
        <dbReference type="PROSITE" id="PS50026"/>
    </source>
</evidence>
<dbReference type="Pfam" id="PF01457">
    <property type="entry name" value="Peptidase_M8"/>
    <property type="match status" value="1"/>
</dbReference>
<dbReference type="Gene3D" id="3.10.170.20">
    <property type="match status" value="1"/>
</dbReference>
<dbReference type="PANTHER" id="PTHR10942:SF0">
    <property type="entry name" value="LEISHMANOLYSIN-LIKE PEPTIDASE"/>
    <property type="match status" value="1"/>
</dbReference>
<proteinExistence type="inferred from homology"/>
<dbReference type="GO" id="GO:0005737">
    <property type="term" value="C:cytoplasm"/>
    <property type="evidence" value="ECO:0007669"/>
    <property type="project" value="TreeGrafter"/>
</dbReference>
<dbReference type="EMBL" id="QEAN01000240">
    <property type="protein sequence ID" value="TPX42225.1"/>
    <property type="molecule type" value="Genomic_DNA"/>
</dbReference>
<keyword evidence="11" id="KW-0472">Membrane</keyword>
<dbReference type="SUPFAM" id="SSF55486">
    <property type="entry name" value="Metalloproteases ('zincins'), catalytic domain"/>
    <property type="match status" value="1"/>
</dbReference>
<dbReference type="PROSITE" id="PS50026">
    <property type="entry name" value="EGF_3"/>
    <property type="match status" value="1"/>
</dbReference>
<gene>
    <name evidence="13" type="ORF">SeMB42_g05233</name>
</gene>
<dbReference type="Pfam" id="PF10104">
    <property type="entry name" value="Brr6_like_C_C"/>
    <property type="match status" value="1"/>
</dbReference>
<evidence type="ECO:0000313" key="14">
    <source>
        <dbReference type="Proteomes" id="UP000317494"/>
    </source>
</evidence>
<dbReference type="GO" id="GO:0007155">
    <property type="term" value="P:cell adhesion"/>
    <property type="evidence" value="ECO:0007669"/>
    <property type="project" value="InterPro"/>
</dbReference>
<keyword evidence="3 8" id="KW-0479">Metal-binding</keyword>
<comment type="caution">
    <text evidence="9">Lacks conserved residue(s) required for the propagation of feature annotation.</text>
</comment>
<comment type="similarity">
    <text evidence="1">Belongs to the peptidase M8 family.</text>
</comment>
<evidence type="ECO:0000256" key="10">
    <source>
        <dbReference type="SAM" id="MobiDB-lite"/>
    </source>
</evidence>
<dbReference type="AlphaFoldDB" id="A0A507CSY9"/>
<feature type="compositionally biased region" description="Basic residues" evidence="10">
    <location>
        <begin position="91"/>
        <end position="106"/>
    </location>
</feature>
<dbReference type="InterPro" id="IPR000742">
    <property type="entry name" value="EGF"/>
</dbReference>
<dbReference type="VEuPathDB" id="FungiDB:SeMB42_g05233"/>
<feature type="binding site" evidence="8">
    <location>
        <position position="658"/>
    </location>
    <ligand>
        <name>Zn(2+)</name>
        <dbReference type="ChEBI" id="CHEBI:29105"/>
        <note>catalytic</note>
    </ligand>
</feature>
<dbReference type="Gene3D" id="3.90.132.10">
    <property type="entry name" value="Leishmanolysin , domain 2"/>
    <property type="match status" value="1"/>
</dbReference>
<comment type="caution">
    <text evidence="13">The sequence shown here is derived from an EMBL/GenBank/DDBJ whole genome shotgun (WGS) entry which is preliminary data.</text>
</comment>
<organism evidence="13 14">
    <name type="scientific">Synchytrium endobioticum</name>
    <dbReference type="NCBI Taxonomy" id="286115"/>
    <lineage>
        <taxon>Eukaryota</taxon>
        <taxon>Fungi</taxon>
        <taxon>Fungi incertae sedis</taxon>
        <taxon>Chytridiomycota</taxon>
        <taxon>Chytridiomycota incertae sedis</taxon>
        <taxon>Chytridiomycetes</taxon>
        <taxon>Synchytriales</taxon>
        <taxon>Synchytriaceae</taxon>
        <taxon>Synchytrium</taxon>
    </lineage>
</organism>
<feature type="compositionally biased region" description="Polar residues" evidence="10">
    <location>
        <begin position="21"/>
        <end position="44"/>
    </location>
</feature>
<feature type="binding site" evidence="8">
    <location>
        <position position="662"/>
    </location>
    <ligand>
        <name>Zn(2+)</name>
        <dbReference type="ChEBI" id="CHEBI:29105"/>
        <note>catalytic</note>
    </ligand>
</feature>
<reference evidence="13 14" key="1">
    <citation type="journal article" date="2019" name="Sci. Rep.">
        <title>Comparative genomics of chytrid fungi reveal insights into the obligate biotrophic and pathogenic lifestyle of Synchytrium endobioticum.</title>
        <authorList>
            <person name="van de Vossenberg B.T.L.H."/>
            <person name="Warris S."/>
            <person name="Nguyen H.D.T."/>
            <person name="van Gent-Pelzer M.P.E."/>
            <person name="Joly D.L."/>
            <person name="van de Geest H.C."/>
            <person name="Bonants P.J.M."/>
            <person name="Smith D.S."/>
            <person name="Levesque C.A."/>
            <person name="van der Lee T.A.J."/>
        </authorList>
    </citation>
    <scope>NUCLEOTIDE SEQUENCE [LARGE SCALE GENOMIC DNA]</scope>
    <source>
        <strain evidence="13 14">MB42</strain>
    </source>
</reference>
<dbReference type="InterPro" id="IPR001577">
    <property type="entry name" value="Peptidase_M8"/>
</dbReference>
<feature type="region of interest" description="Disordered" evidence="10">
    <location>
        <begin position="89"/>
        <end position="163"/>
    </location>
</feature>
<feature type="compositionally biased region" description="Basic and acidic residues" evidence="10">
    <location>
        <begin position="145"/>
        <end position="163"/>
    </location>
</feature>
<dbReference type="PANTHER" id="PTHR10942">
    <property type="entry name" value="LEISHMANOLYSIN-LIKE PEPTIDASE"/>
    <property type="match status" value="1"/>
</dbReference>
<evidence type="ECO:0000256" key="9">
    <source>
        <dbReference type="PROSITE-ProRule" id="PRU00076"/>
    </source>
</evidence>
<keyword evidence="11" id="KW-0812">Transmembrane</keyword>
<dbReference type="Gene3D" id="2.10.55.10">
    <property type="entry name" value="Leishmanolysin domain 3"/>
    <property type="match status" value="1"/>
</dbReference>
<feature type="region of interest" description="Disordered" evidence="10">
    <location>
        <begin position="1095"/>
        <end position="1129"/>
    </location>
</feature>
<keyword evidence="5 8" id="KW-0862">Zinc</keyword>
<keyword evidence="6 8" id="KW-0482">Metalloprotease</keyword>
<feature type="domain" description="EGF-like" evidence="12">
    <location>
        <begin position="1011"/>
        <end position="1046"/>
    </location>
</feature>
<feature type="disulfide bond" evidence="9">
    <location>
        <begin position="1036"/>
        <end position="1045"/>
    </location>
</feature>
<dbReference type="STRING" id="286115.A0A507CSY9"/>
<evidence type="ECO:0000256" key="4">
    <source>
        <dbReference type="ARBA" id="ARBA00022801"/>
    </source>
</evidence>
<evidence type="ECO:0000256" key="5">
    <source>
        <dbReference type="ARBA" id="ARBA00022833"/>
    </source>
</evidence>
<dbReference type="GO" id="GO:0046872">
    <property type="term" value="F:metal ion binding"/>
    <property type="evidence" value="ECO:0007669"/>
    <property type="project" value="UniProtKB-KW"/>
</dbReference>
<evidence type="ECO:0000256" key="7">
    <source>
        <dbReference type="PIRSR" id="PIRSR601577-1"/>
    </source>
</evidence>
<dbReference type="Proteomes" id="UP000317494">
    <property type="component" value="Unassembled WGS sequence"/>
</dbReference>
<comment type="cofactor">
    <cofactor evidence="8">
        <name>Zn(2+)</name>
        <dbReference type="ChEBI" id="CHEBI:29105"/>
    </cofactor>
    <text evidence="8">Binds 1 zinc ion per subunit.</text>
</comment>
<dbReference type="InterPro" id="IPR018767">
    <property type="entry name" value="Brl1/Brr6_dom"/>
</dbReference>
<keyword evidence="11" id="KW-1133">Transmembrane helix</keyword>
<keyword evidence="14" id="KW-1185">Reference proteome</keyword>
<keyword evidence="4" id="KW-0378">Hydrolase</keyword>
<dbReference type="PROSITE" id="PS00022">
    <property type="entry name" value="EGF_1"/>
    <property type="match status" value="1"/>
</dbReference>
<dbReference type="Gene3D" id="2.10.25.10">
    <property type="entry name" value="Laminin"/>
    <property type="match status" value="1"/>
</dbReference>
<dbReference type="GO" id="GO:0006508">
    <property type="term" value="P:proteolysis"/>
    <property type="evidence" value="ECO:0007669"/>
    <property type="project" value="UniProtKB-KW"/>
</dbReference>
<evidence type="ECO:0000313" key="13">
    <source>
        <dbReference type="EMBL" id="TPX42225.1"/>
    </source>
</evidence>
<dbReference type="SMART" id="SM01042">
    <property type="entry name" value="Brr6_like_C_C"/>
    <property type="match status" value="1"/>
</dbReference>
<dbReference type="GO" id="GO:0004222">
    <property type="term" value="F:metalloendopeptidase activity"/>
    <property type="evidence" value="ECO:0007669"/>
    <property type="project" value="InterPro"/>
</dbReference>
<evidence type="ECO:0000256" key="8">
    <source>
        <dbReference type="PIRSR" id="PIRSR601577-2"/>
    </source>
</evidence>
<evidence type="ECO:0000256" key="3">
    <source>
        <dbReference type="ARBA" id="ARBA00022723"/>
    </source>
</evidence>